<reference evidence="1 2" key="2">
    <citation type="journal article" date="2024" name="G3 (Bethesda)">
        <title>The genome of the cryopelagic Antarctic bald notothen, Trematomus borchgrevinki.</title>
        <authorList>
            <person name="Rayamajhi N."/>
            <person name="Rivera-Colon A.G."/>
            <person name="Minhas B.F."/>
            <person name="Cheng C.C."/>
            <person name="Catchen J.M."/>
        </authorList>
    </citation>
    <scope>NUCLEOTIDE SEQUENCE [LARGE SCALE GENOMIC DNA]</scope>
    <source>
        <strain evidence="1">AGRC-2024</strain>
    </source>
</reference>
<keyword evidence="2" id="KW-1185">Reference proteome</keyword>
<sequence length="119" mass="13815">MLVKSWHHITPVLKELHWLPVSHRIQYKLLVLTYKALHHLPPPYLTDLLILYQPPRSLRSTSAGLLSIPKAKLRSFGDRAFSVAPPKLWNSLPQDLRESESLTLFQSRLKTHLFKSVYP</sequence>
<accession>A0ABD2H6K1</accession>
<organism evidence="1 2">
    <name type="scientific">Pagothenia borchgrevinki</name>
    <name type="common">Bald rockcod</name>
    <name type="synonym">Trematomus borchgrevinki</name>
    <dbReference type="NCBI Taxonomy" id="8213"/>
    <lineage>
        <taxon>Eukaryota</taxon>
        <taxon>Metazoa</taxon>
        <taxon>Chordata</taxon>
        <taxon>Craniata</taxon>
        <taxon>Vertebrata</taxon>
        <taxon>Euteleostomi</taxon>
        <taxon>Actinopterygii</taxon>
        <taxon>Neopterygii</taxon>
        <taxon>Teleostei</taxon>
        <taxon>Neoteleostei</taxon>
        <taxon>Acanthomorphata</taxon>
        <taxon>Eupercaria</taxon>
        <taxon>Perciformes</taxon>
        <taxon>Notothenioidei</taxon>
        <taxon>Nototheniidae</taxon>
        <taxon>Pagothenia</taxon>
    </lineage>
</organism>
<gene>
    <name evidence="1" type="ORF">OYC64_009207</name>
</gene>
<dbReference type="Proteomes" id="UP001619887">
    <property type="component" value="Unassembled WGS sequence"/>
</dbReference>
<dbReference type="EMBL" id="JBIYXZ010002072">
    <property type="protein sequence ID" value="KAL3060948.1"/>
    <property type="molecule type" value="Genomic_DNA"/>
</dbReference>
<protein>
    <submittedName>
        <fullName evidence="1">Uncharacterized protein</fullName>
    </submittedName>
</protein>
<evidence type="ECO:0000313" key="1">
    <source>
        <dbReference type="EMBL" id="KAL3060948.1"/>
    </source>
</evidence>
<comment type="caution">
    <text evidence="1">The sequence shown here is derived from an EMBL/GenBank/DDBJ whole genome shotgun (WGS) entry which is preliminary data.</text>
</comment>
<dbReference type="AlphaFoldDB" id="A0ABD2H6K1"/>
<name>A0ABD2H6K1_PAGBO</name>
<proteinExistence type="predicted"/>
<evidence type="ECO:0000313" key="2">
    <source>
        <dbReference type="Proteomes" id="UP001619887"/>
    </source>
</evidence>
<reference evidence="1 2" key="1">
    <citation type="journal article" date="2022" name="G3 (Bethesda)">
        <title>Evaluating Illumina-, Nanopore-, and PacBio-based genome assembly strategies with the bald notothen, Trematomus borchgrevinki.</title>
        <authorList>
            <person name="Rayamajhi N."/>
            <person name="Cheng C.C."/>
            <person name="Catchen J.M."/>
        </authorList>
    </citation>
    <scope>NUCLEOTIDE SEQUENCE [LARGE SCALE GENOMIC DNA]</scope>
    <source>
        <strain evidence="1">AGRC-2024</strain>
    </source>
</reference>